<sequence>MGEEKYYIYVGNAFGRFEDTDRQGRPMVNEDGTPRFKDFANMFVLSPCSTYRSDDFQASGYKAEKLGCVSPKVWENLTPGELVNLYFTDKKKVALATSLGDCISLEP</sequence>
<gene>
    <name evidence="1" type="ORF">SDC9_112443</name>
</gene>
<proteinExistence type="predicted"/>
<protein>
    <submittedName>
        <fullName evidence="1">Uncharacterized protein</fullName>
    </submittedName>
</protein>
<accession>A0A645BK01</accession>
<dbReference type="AlphaFoldDB" id="A0A645BK01"/>
<reference evidence="1" key="1">
    <citation type="submission" date="2019-08" db="EMBL/GenBank/DDBJ databases">
        <authorList>
            <person name="Kucharzyk K."/>
            <person name="Murdoch R.W."/>
            <person name="Higgins S."/>
            <person name="Loffler F."/>
        </authorList>
    </citation>
    <scope>NUCLEOTIDE SEQUENCE</scope>
</reference>
<comment type="caution">
    <text evidence="1">The sequence shown here is derived from an EMBL/GenBank/DDBJ whole genome shotgun (WGS) entry which is preliminary data.</text>
</comment>
<evidence type="ECO:0000313" key="1">
    <source>
        <dbReference type="EMBL" id="MPM65546.1"/>
    </source>
</evidence>
<dbReference type="EMBL" id="VSSQ01020576">
    <property type="protein sequence ID" value="MPM65546.1"/>
    <property type="molecule type" value="Genomic_DNA"/>
</dbReference>
<organism evidence="1">
    <name type="scientific">bioreactor metagenome</name>
    <dbReference type="NCBI Taxonomy" id="1076179"/>
    <lineage>
        <taxon>unclassified sequences</taxon>
        <taxon>metagenomes</taxon>
        <taxon>ecological metagenomes</taxon>
    </lineage>
</organism>
<name>A0A645BK01_9ZZZZ</name>